<feature type="coiled-coil region" evidence="1">
    <location>
        <begin position="71"/>
        <end position="98"/>
    </location>
</feature>
<evidence type="ECO:0000259" key="3">
    <source>
        <dbReference type="Pfam" id="PF08241"/>
    </source>
</evidence>
<dbReference type="PANTHER" id="PTHR45036">
    <property type="entry name" value="METHYLTRANSFERASE LIKE 7B"/>
    <property type="match status" value="1"/>
</dbReference>
<dbReference type="Pfam" id="PF08241">
    <property type="entry name" value="Methyltransf_11"/>
    <property type="match status" value="1"/>
</dbReference>
<keyword evidence="1" id="KW-0175">Coiled coil</keyword>
<dbReference type="InterPro" id="IPR013216">
    <property type="entry name" value="Methyltransf_11"/>
</dbReference>
<feature type="domain" description="Methyltransferase type 11" evidence="3">
    <location>
        <begin position="49"/>
        <end position="143"/>
    </location>
</feature>
<evidence type="ECO:0000313" key="5">
    <source>
        <dbReference type="Proteomes" id="UP000249396"/>
    </source>
</evidence>
<feature type="compositionally biased region" description="Basic and acidic residues" evidence="2">
    <location>
        <begin position="219"/>
        <end position="232"/>
    </location>
</feature>
<dbReference type="AlphaFoldDB" id="A0A2W4QQT7"/>
<organism evidence="4 5">
    <name type="scientific">Candidatus Methylumidiphilus alinenensis</name>
    <dbReference type="NCBI Taxonomy" id="2202197"/>
    <lineage>
        <taxon>Bacteria</taxon>
        <taxon>Pseudomonadati</taxon>
        <taxon>Pseudomonadota</taxon>
        <taxon>Gammaproteobacteria</taxon>
        <taxon>Methylococcales</taxon>
        <taxon>Candidatus Methylumidiphilus</taxon>
    </lineage>
</organism>
<reference evidence="4 5" key="1">
    <citation type="journal article" date="2018" name="Aquat. Microb. Ecol.">
        <title>Gammaproteobacterial methanotrophs dominate.</title>
        <authorList>
            <person name="Rissanen A.J."/>
            <person name="Saarenheimo J."/>
            <person name="Tiirola M."/>
            <person name="Peura S."/>
            <person name="Aalto S.L."/>
            <person name="Karvinen A."/>
            <person name="Nykanen H."/>
        </authorList>
    </citation>
    <scope>NUCLEOTIDE SEQUENCE [LARGE SCALE GENOMIC DNA]</scope>
    <source>
        <strain evidence="4">AMbin10</strain>
    </source>
</reference>
<dbReference type="Proteomes" id="UP000249396">
    <property type="component" value="Unassembled WGS sequence"/>
</dbReference>
<evidence type="ECO:0000256" key="1">
    <source>
        <dbReference type="SAM" id="Coils"/>
    </source>
</evidence>
<evidence type="ECO:0000313" key="4">
    <source>
        <dbReference type="EMBL" id="PZN72599.1"/>
    </source>
</evidence>
<dbReference type="InterPro" id="IPR052356">
    <property type="entry name" value="Thiol_S-MT"/>
</dbReference>
<dbReference type="CDD" id="cd02440">
    <property type="entry name" value="AdoMet_MTases"/>
    <property type="match status" value="1"/>
</dbReference>
<accession>A0A2W4QQT7</accession>
<dbReference type="PANTHER" id="PTHR45036:SF1">
    <property type="entry name" value="METHYLTRANSFERASE LIKE 7A"/>
    <property type="match status" value="1"/>
</dbReference>
<gene>
    <name evidence="4" type="ORF">DM484_24245</name>
</gene>
<dbReference type="EMBL" id="QJPH01000481">
    <property type="protein sequence ID" value="PZN72599.1"/>
    <property type="molecule type" value="Genomic_DNA"/>
</dbReference>
<feature type="region of interest" description="Disordered" evidence="2">
    <location>
        <begin position="209"/>
        <end position="232"/>
    </location>
</feature>
<sequence>MIDLQATAQTKARYNRIAGIYDKLEYMMERRAQPWRRQAWDKVGPGKILEVGIGTGKNLPFYPEGGKICGIDLSNGMLEQARKRADRALQEIDLREMDVQALDFPDASFDAAVATFVFCSVPDPILGMQELARVVKPGGKIVLLEHVRLDHPFIGWLMDIINPLVVRMVGANINRQTVRNAQMAGLVLESVEDMMPNGLVKLIHAHSSNSQFGSKPRHFGRDAEIQAKDGNK</sequence>
<dbReference type="GO" id="GO:0008757">
    <property type="term" value="F:S-adenosylmethionine-dependent methyltransferase activity"/>
    <property type="evidence" value="ECO:0007669"/>
    <property type="project" value="InterPro"/>
</dbReference>
<proteinExistence type="predicted"/>
<name>A0A2W4QQT7_9GAMM</name>
<evidence type="ECO:0000256" key="2">
    <source>
        <dbReference type="SAM" id="MobiDB-lite"/>
    </source>
</evidence>
<comment type="caution">
    <text evidence="4">The sequence shown here is derived from an EMBL/GenBank/DDBJ whole genome shotgun (WGS) entry which is preliminary data.</text>
</comment>
<dbReference type="InterPro" id="IPR029063">
    <property type="entry name" value="SAM-dependent_MTases_sf"/>
</dbReference>
<dbReference type="Gene3D" id="3.40.50.150">
    <property type="entry name" value="Vaccinia Virus protein VP39"/>
    <property type="match status" value="1"/>
</dbReference>
<dbReference type="SUPFAM" id="SSF53335">
    <property type="entry name" value="S-adenosyl-L-methionine-dependent methyltransferases"/>
    <property type="match status" value="1"/>
</dbReference>
<protein>
    <recommendedName>
        <fullName evidence="3">Methyltransferase type 11 domain-containing protein</fullName>
    </recommendedName>
</protein>